<dbReference type="NCBIfam" id="TIGR03725">
    <property type="entry name" value="T6A_YeaZ"/>
    <property type="match status" value="1"/>
</dbReference>
<dbReference type="InterPro" id="IPR043129">
    <property type="entry name" value="ATPase_NBD"/>
</dbReference>
<dbReference type="RefSeq" id="WP_245946898.1">
    <property type="nucleotide sequence ID" value="NZ_CP054613.1"/>
</dbReference>
<dbReference type="Pfam" id="PF00814">
    <property type="entry name" value="TsaD"/>
    <property type="match status" value="1"/>
</dbReference>
<feature type="domain" description="Gcp-like" evidence="1">
    <location>
        <begin position="41"/>
        <end position="168"/>
    </location>
</feature>
<proteinExistence type="predicted"/>
<dbReference type="SUPFAM" id="SSF53067">
    <property type="entry name" value="Actin-like ATPase domain"/>
    <property type="match status" value="2"/>
</dbReference>
<evidence type="ECO:0000313" key="2">
    <source>
        <dbReference type="EMBL" id="PWV93771.1"/>
    </source>
</evidence>
<dbReference type="InterPro" id="IPR000905">
    <property type="entry name" value="Gcp-like_dom"/>
</dbReference>
<dbReference type="Proteomes" id="UP000246635">
    <property type="component" value="Unassembled WGS sequence"/>
</dbReference>
<evidence type="ECO:0000313" key="3">
    <source>
        <dbReference type="Proteomes" id="UP000246635"/>
    </source>
</evidence>
<dbReference type="GO" id="GO:0005829">
    <property type="term" value="C:cytosol"/>
    <property type="evidence" value="ECO:0007669"/>
    <property type="project" value="TreeGrafter"/>
</dbReference>
<name>A0A2V2YKN2_9BACL</name>
<dbReference type="AlphaFoldDB" id="A0A2V2YKN2"/>
<dbReference type="GO" id="GO:0002949">
    <property type="term" value="P:tRNA threonylcarbamoyladenosine modification"/>
    <property type="evidence" value="ECO:0007669"/>
    <property type="project" value="InterPro"/>
</dbReference>
<organism evidence="2 3">
    <name type="scientific">Paenibacillus cellulosilyticus</name>
    <dbReference type="NCBI Taxonomy" id="375489"/>
    <lineage>
        <taxon>Bacteria</taxon>
        <taxon>Bacillati</taxon>
        <taxon>Bacillota</taxon>
        <taxon>Bacilli</taxon>
        <taxon>Bacillales</taxon>
        <taxon>Paenibacillaceae</taxon>
        <taxon>Paenibacillus</taxon>
    </lineage>
</organism>
<dbReference type="EMBL" id="QGTQ01000034">
    <property type="protein sequence ID" value="PWV93771.1"/>
    <property type="molecule type" value="Genomic_DNA"/>
</dbReference>
<dbReference type="Gene3D" id="3.30.420.40">
    <property type="match status" value="2"/>
</dbReference>
<comment type="caution">
    <text evidence="2">The sequence shown here is derived from an EMBL/GenBank/DDBJ whole genome shotgun (WGS) entry which is preliminary data.</text>
</comment>
<evidence type="ECO:0000259" key="1">
    <source>
        <dbReference type="Pfam" id="PF00814"/>
    </source>
</evidence>
<keyword evidence="3" id="KW-1185">Reference proteome</keyword>
<reference evidence="2 3" key="1">
    <citation type="submission" date="2018-05" db="EMBL/GenBank/DDBJ databases">
        <title>Genomic Encyclopedia of Type Strains, Phase III (KMG-III): the genomes of soil and plant-associated and newly described type strains.</title>
        <authorList>
            <person name="Whitman W."/>
        </authorList>
    </citation>
    <scope>NUCLEOTIDE SEQUENCE [LARGE SCALE GENOMIC DNA]</scope>
    <source>
        <strain evidence="2 3">CECT 5696</strain>
    </source>
</reference>
<accession>A0A2V2YKN2</accession>
<dbReference type="InterPro" id="IPR022496">
    <property type="entry name" value="T6A_TsaB"/>
</dbReference>
<dbReference type="PANTHER" id="PTHR11735">
    <property type="entry name" value="TRNA N6-ADENOSINE THREONYLCARBAMOYLTRANSFERASE"/>
    <property type="match status" value="1"/>
</dbReference>
<gene>
    <name evidence="2" type="ORF">DFQ01_13410</name>
</gene>
<dbReference type="PANTHER" id="PTHR11735:SF11">
    <property type="entry name" value="TRNA THREONYLCARBAMOYLADENOSINE BIOSYNTHESIS PROTEIN TSAB"/>
    <property type="match status" value="1"/>
</dbReference>
<sequence>MIGMKEALGKAKPIVAALDTSTAAMAMAIVRGDEVLGEVQSMAERNHSVEVVSKLKGLMAACGVTAETLEGIAVGRGPGSYTGMRIGVTVAKTLAWAWNKPIVGVSSLEALAYGSVPAEADGSEHWYVPLMDARRGQVYTAAFAAGGEINNTWVRFAPDAIRLMADWVDELADRASAYSEFHEEEGSLTIIVCGDLEKHGEEAARLQQLCEESGVRVLLSPSLMAGRSSALLGAARLARGEQDDVHSFVPNYTQLTEAEVKLREKQAAERDGR</sequence>
<protein>
    <submittedName>
        <fullName evidence="2">tRNA threonylcarbamoyladenosine biosynthesis protein TsaB</fullName>
    </submittedName>
</protein>
<dbReference type="CDD" id="cd24032">
    <property type="entry name" value="ASKHA_NBD_TsaB"/>
    <property type="match status" value="1"/>
</dbReference>